<keyword evidence="9" id="KW-1185">Reference proteome</keyword>
<dbReference type="SUPFAM" id="SSF48726">
    <property type="entry name" value="Immunoglobulin"/>
    <property type="match status" value="1"/>
</dbReference>
<dbReference type="EMBL" id="JAAWVO010071376">
    <property type="protein sequence ID" value="MBN3324670.1"/>
    <property type="molecule type" value="Genomic_DNA"/>
</dbReference>
<evidence type="ECO:0000256" key="6">
    <source>
        <dbReference type="ARBA" id="ARBA00023319"/>
    </source>
</evidence>
<feature type="domain" description="Ig-like" evidence="7">
    <location>
        <begin position="13"/>
        <end position="108"/>
    </location>
</feature>
<dbReference type="InterPro" id="IPR003599">
    <property type="entry name" value="Ig_sub"/>
</dbReference>
<reference evidence="8" key="1">
    <citation type="journal article" date="2021" name="Cell">
        <title>Tracing the genetic footprints of vertebrate landing in non-teleost ray-finned fishes.</title>
        <authorList>
            <person name="Bi X."/>
            <person name="Wang K."/>
            <person name="Yang L."/>
            <person name="Pan H."/>
            <person name="Jiang H."/>
            <person name="Wei Q."/>
            <person name="Fang M."/>
            <person name="Yu H."/>
            <person name="Zhu C."/>
            <person name="Cai Y."/>
            <person name="He Y."/>
            <person name="Gan X."/>
            <person name="Zeng H."/>
            <person name="Yu D."/>
            <person name="Zhu Y."/>
            <person name="Jiang H."/>
            <person name="Qiu Q."/>
            <person name="Yang H."/>
            <person name="Zhang Y.E."/>
            <person name="Wang W."/>
            <person name="Zhu M."/>
            <person name="He S."/>
            <person name="Zhang G."/>
        </authorList>
    </citation>
    <scope>NUCLEOTIDE SEQUENCE</scope>
    <source>
        <strain evidence="8">Allg_001</strain>
    </source>
</reference>
<name>A0A8J7P5I2_ATRSP</name>
<dbReference type="PROSITE" id="PS50835">
    <property type="entry name" value="IG_LIKE"/>
    <property type="match status" value="1"/>
</dbReference>
<dbReference type="AlphaFoldDB" id="A0A8J7P5I2"/>
<keyword evidence="5" id="KW-0675">Receptor</keyword>
<evidence type="ECO:0000259" key="7">
    <source>
        <dbReference type="PROSITE" id="PS50835"/>
    </source>
</evidence>
<dbReference type="SMART" id="SM00406">
    <property type="entry name" value="IGv"/>
    <property type="match status" value="1"/>
</dbReference>
<evidence type="ECO:0000313" key="9">
    <source>
        <dbReference type="Proteomes" id="UP000736164"/>
    </source>
</evidence>
<evidence type="ECO:0000256" key="5">
    <source>
        <dbReference type="ARBA" id="ARBA00023170"/>
    </source>
</evidence>
<dbReference type="Gene3D" id="2.60.40.10">
    <property type="entry name" value="Immunoglobulins"/>
    <property type="match status" value="1"/>
</dbReference>
<keyword evidence="6" id="KW-0393">Immunoglobulin domain</keyword>
<dbReference type="GO" id="GO:0016020">
    <property type="term" value="C:membrane"/>
    <property type="evidence" value="ECO:0007669"/>
    <property type="project" value="UniProtKB-SubCell"/>
</dbReference>
<keyword evidence="3" id="KW-1133">Transmembrane helix</keyword>
<dbReference type="InterPro" id="IPR013783">
    <property type="entry name" value="Ig-like_fold"/>
</dbReference>
<feature type="non-terminal residue" evidence="8">
    <location>
        <position position="1"/>
    </location>
</feature>
<comment type="subcellular location">
    <subcellularLocation>
        <location evidence="1">Membrane</location>
    </subcellularLocation>
</comment>
<dbReference type="InterPro" id="IPR013106">
    <property type="entry name" value="Ig_V-set"/>
</dbReference>
<dbReference type="InterPro" id="IPR007110">
    <property type="entry name" value="Ig-like_dom"/>
</dbReference>
<dbReference type="Pfam" id="PF07686">
    <property type="entry name" value="V-set"/>
    <property type="match status" value="1"/>
</dbReference>
<organism evidence="8 9">
    <name type="scientific">Atractosteus spatula</name>
    <name type="common">Alligator gar</name>
    <name type="synonym">Lepisosteus spatula</name>
    <dbReference type="NCBI Taxonomy" id="7917"/>
    <lineage>
        <taxon>Eukaryota</taxon>
        <taxon>Metazoa</taxon>
        <taxon>Chordata</taxon>
        <taxon>Craniata</taxon>
        <taxon>Vertebrata</taxon>
        <taxon>Euteleostomi</taxon>
        <taxon>Actinopterygii</taxon>
        <taxon>Neopterygii</taxon>
        <taxon>Holostei</taxon>
        <taxon>Semionotiformes</taxon>
        <taxon>Lepisosteidae</taxon>
        <taxon>Atractosteus</taxon>
    </lineage>
</organism>
<keyword evidence="2" id="KW-0812">Transmembrane</keyword>
<proteinExistence type="predicted"/>
<evidence type="ECO:0000256" key="3">
    <source>
        <dbReference type="ARBA" id="ARBA00022989"/>
    </source>
</evidence>
<accession>A0A8J7P5I2</accession>
<sequence>MLSLLFTGRCSGFSITNTETSVSVSRDQLVSLTCKVEKESFKDEPIHWYRQKQSGGKMEWLLYIASEAKQESTTDEKARFFAKKWKDKNLCTLRINSVTDQDAGFYFCASWDRTLFICIGHVSQENAN</sequence>
<evidence type="ECO:0000313" key="8">
    <source>
        <dbReference type="EMBL" id="MBN3324670.1"/>
    </source>
</evidence>
<evidence type="ECO:0000256" key="4">
    <source>
        <dbReference type="ARBA" id="ARBA00023136"/>
    </source>
</evidence>
<dbReference type="PANTHER" id="PTHR19256">
    <property type="entry name" value="T-CELL RECEPTOR GAMMA CHAIN"/>
    <property type="match status" value="1"/>
</dbReference>
<protein>
    <submittedName>
        <fullName evidence="8">TVC1 protein</fullName>
    </submittedName>
</protein>
<dbReference type="InterPro" id="IPR036179">
    <property type="entry name" value="Ig-like_dom_sf"/>
</dbReference>
<dbReference type="PANTHER" id="PTHR19256:SF65">
    <property type="entry name" value="T CELL RECEPTOR GAMMA CONSTANT 1-RELATED"/>
    <property type="match status" value="1"/>
</dbReference>
<dbReference type="SMART" id="SM00409">
    <property type="entry name" value="IG"/>
    <property type="match status" value="1"/>
</dbReference>
<evidence type="ECO:0000256" key="1">
    <source>
        <dbReference type="ARBA" id="ARBA00004370"/>
    </source>
</evidence>
<feature type="non-terminal residue" evidence="8">
    <location>
        <position position="128"/>
    </location>
</feature>
<gene>
    <name evidence="8" type="primary">Tvc1</name>
    <name evidence="8" type="ORF">GTO95_0000339</name>
</gene>
<dbReference type="InterPro" id="IPR051117">
    <property type="entry name" value="TRG_var/const_region"/>
</dbReference>
<comment type="caution">
    <text evidence="8">The sequence shown here is derived from an EMBL/GenBank/DDBJ whole genome shotgun (WGS) entry which is preliminary data.</text>
</comment>
<dbReference type="Proteomes" id="UP000736164">
    <property type="component" value="Unassembled WGS sequence"/>
</dbReference>
<keyword evidence="4" id="KW-0472">Membrane</keyword>
<evidence type="ECO:0000256" key="2">
    <source>
        <dbReference type="ARBA" id="ARBA00022692"/>
    </source>
</evidence>